<dbReference type="AlphaFoldDB" id="A0A502L001"/>
<gene>
    <name evidence="1" type="ORF">EPA86_05050</name>
</gene>
<protein>
    <recommendedName>
        <fullName evidence="3">WbqC family protein</fullName>
    </recommendedName>
</protein>
<dbReference type="InterPro" id="IPR014985">
    <property type="entry name" value="WbqC"/>
</dbReference>
<evidence type="ECO:0000313" key="2">
    <source>
        <dbReference type="Proteomes" id="UP000315303"/>
    </source>
</evidence>
<organism evidence="1 2">
    <name type="scientific">Litorilituus lipolyticus</name>
    <dbReference type="NCBI Taxonomy" id="2491017"/>
    <lineage>
        <taxon>Bacteria</taxon>
        <taxon>Pseudomonadati</taxon>
        <taxon>Pseudomonadota</taxon>
        <taxon>Gammaproteobacteria</taxon>
        <taxon>Alteromonadales</taxon>
        <taxon>Colwelliaceae</taxon>
        <taxon>Litorilituus</taxon>
    </lineage>
</organism>
<sequence length="229" mass="27251">MKKIAISQSNYIPWKGYFDLINSVDVFVLYDSAQYTKNDWRNRNLLMSKRGKQWLSIPVHHSTSLQIKQIQTADNIWWKKHWKTIEQLYCKAKFFELYRQPLCDLYHSLETEMSLSKINYKFILFVNKVLGIETEICFDDTFEHGSGQSEKLLAICQQLQATTYVSAPAAKSYLNESIFEEKNIHVSWFEYMSYPEYDQLGYQFEHTVSILDLLFNEGPRAKYYMMTFK</sequence>
<dbReference type="EMBL" id="SAWY01000009">
    <property type="protein sequence ID" value="TPH17212.1"/>
    <property type="molecule type" value="Genomic_DNA"/>
</dbReference>
<comment type="caution">
    <text evidence="1">The sequence shown here is derived from an EMBL/GenBank/DDBJ whole genome shotgun (WGS) entry which is preliminary data.</text>
</comment>
<proteinExistence type="predicted"/>
<dbReference type="Pfam" id="PF08889">
    <property type="entry name" value="WbqC"/>
    <property type="match status" value="1"/>
</dbReference>
<dbReference type="Proteomes" id="UP000315303">
    <property type="component" value="Unassembled WGS sequence"/>
</dbReference>
<name>A0A502L001_9GAMM</name>
<reference evidence="1 2" key="1">
    <citation type="submission" date="2019-01" db="EMBL/GenBank/DDBJ databases">
        <title>Litorilituus lipolytica sp. nov., isolated from intertidal sand of the Yellow Sea in China.</title>
        <authorList>
            <person name="Liu A."/>
        </authorList>
    </citation>
    <scope>NUCLEOTIDE SEQUENCE [LARGE SCALE GENOMIC DNA]</scope>
    <source>
        <strain evidence="1 2">RZ04</strain>
    </source>
</reference>
<accession>A0A502L001</accession>
<evidence type="ECO:0008006" key="3">
    <source>
        <dbReference type="Google" id="ProtNLM"/>
    </source>
</evidence>
<evidence type="ECO:0000313" key="1">
    <source>
        <dbReference type="EMBL" id="TPH17212.1"/>
    </source>
</evidence>
<dbReference type="OrthoDB" id="3611744at2"/>
<keyword evidence="2" id="KW-1185">Reference proteome</keyword>